<evidence type="ECO:0000313" key="4">
    <source>
        <dbReference type="Proteomes" id="UP000681340"/>
    </source>
</evidence>
<dbReference type="EMBL" id="BOQL01000029">
    <property type="protein sequence ID" value="GIM70042.1"/>
    <property type="molecule type" value="Genomic_DNA"/>
</dbReference>
<dbReference type="PROSITE" id="PS00061">
    <property type="entry name" value="ADH_SHORT"/>
    <property type="match status" value="1"/>
</dbReference>
<dbReference type="InterPro" id="IPR050259">
    <property type="entry name" value="SDR"/>
</dbReference>
<accession>A0A919SCT4</accession>
<dbReference type="Proteomes" id="UP000681340">
    <property type="component" value="Unassembled WGS sequence"/>
</dbReference>
<dbReference type="AlphaFoldDB" id="A0A919SCT4"/>
<evidence type="ECO:0000256" key="1">
    <source>
        <dbReference type="ARBA" id="ARBA00006484"/>
    </source>
</evidence>
<keyword evidence="4" id="KW-1185">Reference proteome</keyword>
<comment type="similarity">
    <text evidence="1 2">Belongs to the short-chain dehydrogenases/reductases (SDR) family.</text>
</comment>
<dbReference type="Gene3D" id="3.40.50.720">
    <property type="entry name" value="NAD(P)-binding Rossmann-like Domain"/>
    <property type="match status" value="1"/>
</dbReference>
<dbReference type="PRINTS" id="PR00080">
    <property type="entry name" value="SDRFAMILY"/>
</dbReference>
<dbReference type="PANTHER" id="PTHR42879:SF2">
    <property type="entry name" value="3-OXOACYL-[ACYL-CARRIER-PROTEIN] REDUCTASE FABG"/>
    <property type="match status" value="1"/>
</dbReference>
<dbReference type="SUPFAM" id="SSF51735">
    <property type="entry name" value="NAD(P)-binding Rossmann-fold domains"/>
    <property type="match status" value="1"/>
</dbReference>
<dbReference type="InterPro" id="IPR020904">
    <property type="entry name" value="Sc_DH/Rdtase_CS"/>
</dbReference>
<evidence type="ECO:0000256" key="2">
    <source>
        <dbReference type="RuleBase" id="RU000363"/>
    </source>
</evidence>
<proteinExistence type="inferred from homology"/>
<dbReference type="GO" id="GO:0032787">
    <property type="term" value="P:monocarboxylic acid metabolic process"/>
    <property type="evidence" value="ECO:0007669"/>
    <property type="project" value="UniProtKB-ARBA"/>
</dbReference>
<evidence type="ECO:0000313" key="3">
    <source>
        <dbReference type="EMBL" id="GIM70042.1"/>
    </source>
</evidence>
<dbReference type="InterPro" id="IPR002347">
    <property type="entry name" value="SDR_fam"/>
</dbReference>
<reference evidence="3" key="1">
    <citation type="submission" date="2021-03" db="EMBL/GenBank/DDBJ databases">
        <title>Whole genome shotgun sequence of Actinoplanes auranticolor NBRC 12245.</title>
        <authorList>
            <person name="Komaki H."/>
            <person name="Tamura T."/>
        </authorList>
    </citation>
    <scope>NUCLEOTIDE SEQUENCE</scope>
    <source>
        <strain evidence="3">NBRC 12245</strain>
    </source>
</reference>
<dbReference type="CDD" id="cd05233">
    <property type="entry name" value="SDR_c"/>
    <property type="match status" value="1"/>
</dbReference>
<dbReference type="PANTHER" id="PTHR42879">
    <property type="entry name" value="3-OXOACYL-(ACYL-CARRIER-PROTEIN) REDUCTASE"/>
    <property type="match status" value="1"/>
</dbReference>
<dbReference type="Pfam" id="PF00106">
    <property type="entry name" value="adh_short"/>
    <property type="match status" value="1"/>
</dbReference>
<comment type="caution">
    <text evidence="3">The sequence shown here is derived from an EMBL/GenBank/DDBJ whole genome shotgun (WGS) entry which is preliminary data.</text>
</comment>
<organism evidence="3 4">
    <name type="scientific">Actinoplanes auranticolor</name>
    <dbReference type="NCBI Taxonomy" id="47988"/>
    <lineage>
        <taxon>Bacteria</taxon>
        <taxon>Bacillati</taxon>
        <taxon>Actinomycetota</taxon>
        <taxon>Actinomycetes</taxon>
        <taxon>Micromonosporales</taxon>
        <taxon>Micromonosporaceae</taxon>
        <taxon>Actinoplanes</taxon>
    </lineage>
</organism>
<name>A0A919SCT4_9ACTN</name>
<sequence>MLVTGARRGIGAAIAVDLAVAGWTLLLHHLDAADEAESVAQQCRDRGARTEILEADLADPAAVSALAERAGPVDILVNNASRASNVAVDALSLDEWQETFAVNVTAPMLLAQAFGAGMAARGWGRIVNVTSATVALGGPSGPSYVSSKAALVGLTRSLARAFGPAGVTVNALSPGAVLTEREREILGDDPHPGLVAAQAVPRTLVPADLLTAVRFLVADGSGAMTGQVVEVGGGLVLG</sequence>
<dbReference type="PRINTS" id="PR00081">
    <property type="entry name" value="GDHRDH"/>
</dbReference>
<protein>
    <submittedName>
        <fullName evidence="3">Beta-ketoacyl-ACP reductase</fullName>
    </submittedName>
</protein>
<gene>
    <name evidence="3" type="ORF">Aau02nite_39160</name>
</gene>
<dbReference type="InterPro" id="IPR036291">
    <property type="entry name" value="NAD(P)-bd_dom_sf"/>
</dbReference>